<dbReference type="RefSeq" id="WP_191123231.1">
    <property type="nucleotide sequence ID" value="NZ_JACXWY010000001.1"/>
</dbReference>
<name>A0A927E467_9HYPH</name>
<dbReference type="AlphaFoldDB" id="A0A927E467"/>
<protein>
    <recommendedName>
        <fullName evidence="3">Urease accessory protein UreF</fullName>
    </recommendedName>
</protein>
<dbReference type="PANTHER" id="PTHR33620:SF1">
    <property type="entry name" value="UREASE ACCESSORY PROTEIN F"/>
    <property type="match status" value="1"/>
</dbReference>
<dbReference type="PIRSF" id="PIRSF009467">
    <property type="entry name" value="Ureas_acces_UreF"/>
    <property type="match status" value="1"/>
</dbReference>
<comment type="function">
    <text evidence="3">Required for maturation of urease via the functional incorporation of the urease nickel metallocenter.</text>
</comment>
<evidence type="ECO:0000313" key="5">
    <source>
        <dbReference type="Proteomes" id="UP000619295"/>
    </source>
</evidence>
<dbReference type="Proteomes" id="UP000619295">
    <property type="component" value="Unassembled WGS sequence"/>
</dbReference>
<dbReference type="GO" id="GO:0016151">
    <property type="term" value="F:nickel cation binding"/>
    <property type="evidence" value="ECO:0007669"/>
    <property type="project" value="UniProtKB-UniRule"/>
</dbReference>
<dbReference type="Pfam" id="PF01730">
    <property type="entry name" value="UreF"/>
    <property type="match status" value="1"/>
</dbReference>
<comment type="subcellular location">
    <subcellularLocation>
        <location evidence="3">Cytoplasm</location>
    </subcellularLocation>
</comment>
<dbReference type="EMBL" id="JACXWY010000001">
    <property type="protein sequence ID" value="MBD3844503.1"/>
    <property type="molecule type" value="Genomic_DNA"/>
</dbReference>
<keyword evidence="2 3" id="KW-0143">Chaperone</keyword>
<reference evidence="4" key="1">
    <citation type="submission" date="2020-09" db="EMBL/GenBank/DDBJ databases">
        <title>Bosea spartocytisi sp. nov. a root nodule endophyte of Spartocytisus supranubius in the high mountain ecosystem fo the Teide National Park (Canary Islands, Spain).</title>
        <authorList>
            <person name="Pulido-Suarez L."/>
            <person name="Peix A."/>
            <person name="Igual J.M."/>
            <person name="Socas-Perez N."/>
            <person name="Velazquez E."/>
            <person name="Flores-Felix J.D."/>
            <person name="Leon-Barrios M."/>
        </authorList>
    </citation>
    <scope>NUCLEOTIDE SEQUENCE</scope>
    <source>
        <strain evidence="4">SSUT16</strain>
    </source>
</reference>
<evidence type="ECO:0000313" key="4">
    <source>
        <dbReference type="EMBL" id="MBD3844503.1"/>
    </source>
</evidence>
<comment type="similarity">
    <text evidence="3">Belongs to the UreF family.</text>
</comment>
<keyword evidence="3" id="KW-0963">Cytoplasm</keyword>
<evidence type="ECO:0000256" key="1">
    <source>
        <dbReference type="ARBA" id="ARBA00022988"/>
    </source>
</evidence>
<accession>A0A927E467</accession>
<dbReference type="HAMAP" id="MF_01385">
    <property type="entry name" value="UreF"/>
    <property type="match status" value="1"/>
</dbReference>
<dbReference type="InterPro" id="IPR002639">
    <property type="entry name" value="UreF"/>
</dbReference>
<comment type="caution">
    <text evidence="4">The sequence shown here is derived from an EMBL/GenBank/DDBJ whole genome shotgun (WGS) entry which is preliminary data.</text>
</comment>
<dbReference type="GO" id="GO:0005737">
    <property type="term" value="C:cytoplasm"/>
    <property type="evidence" value="ECO:0007669"/>
    <property type="project" value="UniProtKB-SubCell"/>
</dbReference>
<proteinExistence type="inferred from homology"/>
<dbReference type="InterPro" id="IPR038277">
    <property type="entry name" value="UreF_sf"/>
</dbReference>
<dbReference type="PANTHER" id="PTHR33620">
    <property type="entry name" value="UREASE ACCESSORY PROTEIN F"/>
    <property type="match status" value="1"/>
</dbReference>
<sequence>MSAHLPLMVWLSPSFPVGAFAYSHGLEWAFEAGDLHDAETLRDWLDALVRHGSLHNDLILFAAAFHAAQEKDTGALREVAELALALANSAERRLETVTQGNAFAAAVKASWPCEAIDRLGETWDGDVAYPVAVAVASAGHALPLPACLEAYGLAFVANLVSASVRLGIVGQTDGQRVTAGLVPALHEAAAGAERATLDDLGGCVLRSDIASLRHETQYSRLFRS</sequence>
<comment type="subunit">
    <text evidence="3">UreD, UreF and UreG form a complex that acts as a GTP-hydrolysis-dependent molecular chaperone, activating the urease apoprotein by helping to assemble the nickel containing metallocenter of UreC. The UreE protein probably delivers the nickel.</text>
</comment>
<evidence type="ECO:0000256" key="2">
    <source>
        <dbReference type="ARBA" id="ARBA00023186"/>
    </source>
</evidence>
<evidence type="ECO:0000256" key="3">
    <source>
        <dbReference type="HAMAP-Rule" id="MF_01385"/>
    </source>
</evidence>
<gene>
    <name evidence="3" type="primary">ureF</name>
    <name evidence="4" type="ORF">IED13_02240</name>
</gene>
<keyword evidence="5" id="KW-1185">Reference proteome</keyword>
<dbReference type="Gene3D" id="1.10.4190.10">
    <property type="entry name" value="Urease accessory protein UreF"/>
    <property type="match status" value="1"/>
</dbReference>
<organism evidence="4 5">
    <name type="scientific">Bosea spartocytisi</name>
    <dbReference type="NCBI Taxonomy" id="2773451"/>
    <lineage>
        <taxon>Bacteria</taxon>
        <taxon>Pseudomonadati</taxon>
        <taxon>Pseudomonadota</taxon>
        <taxon>Alphaproteobacteria</taxon>
        <taxon>Hyphomicrobiales</taxon>
        <taxon>Boseaceae</taxon>
        <taxon>Bosea</taxon>
    </lineage>
</organism>
<keyword evidence="1 3" id="KW-0996">Nickel insertion</keyword>